<reference evidence="1 2" key="1">
    <citation type="journal article" date="2014" name="Genome Announc.">
        <title>Draft genome sequences of the altered schaedler flora, a defined bacterial community from gnotobiotic mice.</title>
        <authorList>
            <person name="Wannemuehler M.J."/>
            <person name="Overstreet A.M."/>
            <person name="Ward D.V."/>
            <person name="Phillips G.J."/>
        </authorList>
    </citation>
    <scope>NUCLEOTIDE SEQUENCE [LARGE SCALE GENOMIC DNA]</scope>
    <source>
        <strain evidence="1 2">ASF492</strain>
    </source>
</reference>
<organism evidence="1 2">
    <name type="scientific">Eubacterium plexicaudatum ASF492</name>
    <dbReference type="NCBI Taxonomy" id="1235802"/>
    <lineage>
        <taxon>Bacteria</taxon>
        <taxon>Bacillati</taxon>
        <taxon>Bacillota</taxon>
        <taxon>Clostridia</taxon>
        <taxon>Eubacteriales</taxon>
        <taxon>Eubacteriaceae</taxon>
        <taxon>Eubacterium</taxon>
    </lineage>
</organism>
<dbReference type="AlphaFoldDB" id="N2BF79"/>
<dbReference type="InterPro" id="IPR022476">
    <property type="entry name" value="Spore_YabP/YqfC"/>
</dbReference>
<evidence type="ECO:0000313" key="1">
    <source>
        <dbReference type="EMBL" id="EMZ37050.1"/>
    </source>
</evidence>
<dbReference type="STRING" id="1235802.C823_00538"/>
<evidence type="ECO:0000313" key="2">
    <source>
        <dbReference type="Proteomes" id="UP000012589"/>
    </source>
</evidence>
<dbReference type="eggNOG" id="ENOG5031VKQ">
    <property type="taxonomic scope" value="Bacteria"/>
</dbReference>
<keyword evidence="2" id="KW-1185">Reference proteome</keyword>
<accession>N2BF79</accession>
<comment type="caution">
    <text evidence="1">The sequence shown here is derived from an EMBL/GenBank/DDBJ whole genome shotgun (WGS) entry which is preliminary data.</text>
</comment>
<proteinExistence type="predicted"/>
<dbReference type="Proteomes" id="UP000012589">
    <property type="component" value="Unassembled WGS sequence"/>
</dbReference>
<sequence length="95" mass="11105">MKKRGIFSSELKENVVKAFELPPDLAYGSVLLSITGQNELLIENYRGILEYKDEHIRIQAKDCRILVVGKRLQIEYYTNEEMKIKGLIEQIIYEN</sequence>
<dbReference type="EMBL" id="AQFT01000015">
    <property type="protein sequence ID" value="EMZ37050.1"/>
    <property type="molecule type" value="Genomic_DNA"/>
</dbReference>
<dbReference type="PATRIC" id="fig|1235802.3.peg.563"/>
<protein>
    <submittedName>
        <fullName evidence="1">Sporulation protein YqfC</fullName>
    </submittedName>
</protein>
<dbReference type="Pfam" id="PF07873">
    <property type="entry name" value="YabP"/>
    <property type="match status" value="1"/>
</dbReference>
<dbReference type="OrthoDB" id="2989236at2"/>
<name>N2BF79_9FIRM</name>
<gene>
    <name evidence="1" type="ORF">C823_00538</name>
</gene>
<dbReference type="HOGENOM" id="CLU_161222_0_1_9"/>